<dbReference type="EMBL" id="AP035881">
    <property type="protein sequence ID" value="BFP46414.1"/>
    <property type="molecule type" value="Genomic_DNA"/>
</dbReference>
<dbReference type="GO" id="GO:0005886">
    <property type="term" value="C:plasma membrane"/>
    <property type="evidence" value="ECO:0007669"/>
    <property type="project" value="UniProtKB-SubCell"/>
</dbReference>
<dbReference type="Gene3D" id="1.20.144.10">
    <property type="entry name" value="Phosphatidic acid phosphatase type 2/haloperoxidase"/>
    <property type="match status" value="1"/>
</dbReference>
<evidence type="ECO:0000256" key="1">
    <source>
        <dbReference type="ARBA" id="ARBA00004651"/>
    </source>
</evidence>
<dbReference type="Pfam" id="PF01569">
    <property type="entry name" value="PAP2"/>
    <property type="match status" value="1"/>
</dbReference>
<dbReference type="SMART" id="SM00014">
    <property type="entry name" value="acidPPc"/>
    <property type="match status" value="1"/>
</dbReference>
<protein>
    <recommendedName>
        <fullName evidence="7">Phosphatidic acid phosphatase type 2/haloperoxidase domain-containing protein</fullName>
    </recommendedName>
</protein>
<keyword evidence="3" id="KW-0812">Transmembrane</keyword>
<dbReference type="InterPro" id="IPR036938">
    <property type="entry name" value="PAP2/HPO_sf"/>
</dbReference>
<name>A0AB33JT34_9ACTN</name>
<evidence type="ECO:0000313" key="8">
    <source>
        <dbReference type="EMBL" id="BFP46414.1"/>
    </source>
</evidence>
<gene>
    <name evidence="8" type="ORF">KCMC57_27820</name>
</gene>
<dbReference type="GO" id="GO:0016787">
    <property type="term" value="F:hydrolase activity"/>
    <property type="evidence" value="ECO:0007669"/>
    <property type="project" value="UniProtKB-KW"/>
</dbReference>
<organism evidence="8">
    <name type="scientific">Kitasatospora sp. CMC57</name>
    <dbReference type="NCBI Taxonomy" id="3231513"/>
    <lineage>
        <taxon>Bacteria</taxon>
        <taxon>Bacillati</taxon>
        <taxon>Actinomycetota</taxon>
        <taxon>Actinomycetes</taxon>
        <taxon>Kitasatosporales</taxon>
        <taxon>Streptomycetaceae</taxon>
        <taxon>Kitasatospora</taxon>
    </lineage>
</organism>
<dbReference type="AlphaFoldDB" id="A0AB33JT34"/>
<comment type="subcellular location">
    <subcellularLocation>
        <location evidence="1">Cell membrane</location>
        <topology evidence="1">Multi-pass membrane protein</topology>
    </subcellularLocation>
</comment>
<keyword evidence="6" id="KW-0472">Membrane</keyword>
<evidence type="ECO:0000256" key="4">
    <source>
        <dbReference type="ARBA" id="ARBA00022801"/>
    </source>
</evidence>
<evidence type="ECO:0000256" key="5">
    <source>
        <dbReference type="ARBA" id="ARBA00022989"/>
    </source>
</evidence>
<keyword evidence="5" id="KW-1133">Transmembrane helix</keyword>
<reference evidence="8" key="1">
    <citation type="submission" date="2024-07" db="EMBL/GenBank/DDBJ databases">
        <title>Complete genome sequences of cellulolytic bacteria, Kitasatospora sp. CMC57 and Streptomyces sp. CMC78, isolated from Japanese agricultural soil.</title>
        <authorList>
            <person name="Hashimoto T."/>
            <person name="Ito M."/>
            <person name="Iwamoto M."/>
            <person name="Fukahori D."/>
            <person name="Shoda T."/>
            <person name="Sakoda M."/>
            <person name="Morohoshi T."/>
            <person name="Mitsuboshi M."/>
            <person name="Nishizawa T."/>
        </authorList>
    </citation>
    <scope>NUCLEOTIDE SEQUENCE</scope>
    <source>
        <strain evidence="8">CMC57</strain>
    </source>
</reference>
<keyword evidence="4" id="KW-0378">Hydrolase</keyword>
<dbReference type="PANTHER" id="PTHR14969:SF62">
    <property type="entry name" value="DECAPRENYLPHOSPHORYL-5-PHOSPHORIBOSE PHOSPHATASE RV3807C-RELATED"/>
    <property type="match status" value="1"/>
</dbReference>
<feature type="domain" description="Phosphatidic acid phosphatase type 2/haloperoxidase" evidence="7">
    <location>
        <begin position="66"/>
        <end position="178"/>
    </location>
</feature>
<evidence type="ECO:0000256" key="2">
    <source>
        <dbReference type="ARBA" id="ARBA00022475"/>
    </source>
</evidence>
<evidence type="ECO:0000256" key="6">
    <source>
        <dbReference type="ARBA" id="ARBA00023136"/>
    </source>
</evidence>
<dbReference type="SUPFAM" id="SSF48317">
    <property type="entry name" value="Acid phosphatase/Vanadium-dependent haloperoxidase"/>
    <property type="match status" value="1"/>
</dbReference>
<evidence type="ECO:0000256" key="3">
    <source>
        <dbReference type="ARBA" id="ARBA00022692"/>
    </source>
</evidence>
<keyword evidence="2" id="KW-1003">Cell membrane</keyword>
<dbReference type="InterPro" id="IPR000326">
    <property type="entry name" value="PAP2/HPO"/>
</dbReference>
<evidence type="ECO:0000259" key="7">
    <source>
        <dbReference type="SMART" id="SM00014"/>
    </source>
</evidence>
<proteinExistence type="predicted"/>
<dbReference type="PANTHER" id="PTHR14969">
    <property type="entry name" value="SPHINGOSINE-1-PHOSPHATE PHOSPHOHYDROLASE"/>
    <property type="match status" value="1"/>
</dbReference>
<accession>A0AB33JT34</accession>
<sequence length="182" mass="18614">MRSPMTEPIVLDLAALDRAVYGAIAITPTPSLDGAMRRLSHAANHSKISFALAGLLALRGGRTRRAALLGVAAIGVASAAANLLGKNLVRRERPDRLGALVPEARHVRMPTSASFPSGHSASAFAFAVAVGAELPRTAVPLSLLAATVAYSRVHTGVHYPGDVMAGGLLGVAAATAVRITLA</sequence>